<organism evidence="1 2">
    <name type="scientific">Podospora fimiseda</name>
    <dbReference type="NCBI Taxonomy" id="252190"/>
    <lineage>
        <taxon>Eukaryota</taxon>
        <taxon>Fungi</taxon>
        <taxon>Dikarya</taxon>
        <taxon>Ascomycota</taxon>
        <taxon>Pezizomycotina</taxon>
        <taxon>Sordariomycetes</taxon>
        <taxon>Sordariomycetidae</taxon>
        <taxon>Sordariales</taxon>
        <taxon>Podosporaceae</taxon>
        <taxon>Podospora</taxon>
    </lineage>
</organism>
<protein>
    <submittedName>
        <fullName evidence="1">Uncharacterized protein</fullName>
    </submittedName>
</protein>
<comment type="caution">
    <text evidence="1">The sequence shown here is derived from an EMBL/GenBank/DDBJ whole genome shotgun (WGS) entry which is preliminary data.</text>
</comment>
<reference evidence="1" key="2">
    <citation type="submission" date="2023-05" db="EMBL/GenBank/DDBJ databases">
        <authorList>
            <consortium name="Lawrence Berkeley National Laboratory"/>
            <person name="Steindorff A."/>
            <person name="Hensen N."/>
            <person name="Bonometti L."/>
            <person name="Westerberg I."/>
            <person name="Brannstrom I.O."/>
            <person name="Guillou S."/>
            <person name="Cros-Aarteil S."/>
            <person name="Calhoun S."/>
            <person name="Haridas S."/>
            <person name="Kuo A."/>
            <person name="Mondo S."/>
            <person name="Pangilinan J."/>
            <person name="Riley R."/>
            <person name="Labutti K."/>
            <person name="Andreopoulos B."/>
            <person name="Lipzen A."/>
            <person name="Chen C."/>
            <person name="Yanf M."/>
            <person name="Daum C."/>
            <person name="Ng V."/>
            <person name="Clum A."/>
            <person name="Ohm R."/>
            <person name="Martin F."/>
            <person name="Silar P."/>
            <person name="Natvig D."/>
            <person name="Lalanne C."/>
            <person name="Gautier V."/>
            <person name="Ament-Velasquez S.L."/>
            <person name="Kruys A."/>
            <person name="Hutchinson M.I."/>
            <person name="Powell A.J."/>
            <person name="Barry K."/>
            <person name="Miller A.N."/>
            <person name="Grigoriev I.V."/>
            <person name="Debuchy R."/>
            <person name="Gladieux P."/>
            <person name="Thoren M.H."/>
            <person name="Johannesson H."/>
        </authorList>
    </citation>
    <scope>NUCLEOTIDE SEQUENCE</scope>
    <source>
        <strain evidence="1">CBS 990.96</strain>
    </source>
</reference>
<dbReference type="Proteomes" id="UP001301958">
    <property type="component" value="Unassembled WGS sequence"/>
</dbReference>
<dbReference type="EMBL" id="MU865290">
    <property type="protein sequence ID" value="KAK4231850.1"/>
    <property type="molecule type" value="Genomic_DNA"/>
</dbReference>
<accession>A0AAN7BYE8</accession>
<keyword evidence="2" id="KW-1185">Reference proteome</keyword>
<evidence type="ECO:0000313" key="2">
    <source>
        <dbReference type="Proteomes" id="UP001301958"/>
    </source>
</evidence>
<sequence>MATSSSVVDLTEDVPLPEVSTTAQTKRKLKPEFDKCHLMWIDYLEKSDECWHDQYLQCAPLSAFPGLASGDSELEVLLGSVDFVSSQSPLEQGMKVEIIRGSQGLGSGAIRLRGEDDPSYLETGEFLVPFSNIEAIIILEHKKTPSEYWRVLIVPTEAVGVRSLTNAFPELIVFSWSDKRVGEANSKLRGTALHRAGFPAVGSQVKCVDLLVRVLNEGLERYGKEVYIDKARMFREARWEIIVWRDDDGSIIKPHRLGKRGWIDEAETKFMDAERSLTKNLPTAVVLEEVSGKELEKQGRNGDIFVLPSGVLYRSRVRYATTPTEYIYMPYRIISSVAFHFAYCNKLKKVTHLSMICVTQNSLGDSPSDCHGPNPLFKFTNIEPWEIELLVADFRRHSEVPLRFLKDTYRNSKDKRSLMGENETVKVGIWGNREVLLTPLEEEDKEDVRYL</sequence>
<gene>
    <name evidence="1" type="ORF">QBC38DRAFT_525598</name>
</gene>
<proteinExistence type="predicted"/>
<evidence type="ECO:0000313" key="1">
    <source>
        <dbReference type="EMBL" id="KAK4231850.1"/>
    </source>
</evidence>
<name>A0AAN7BYE8_9PEZI</name>
<dbReference type="AlphaFoldDB" id="A0AAN7BYE8"/>
<reference evidence="1" key="1">
    <citation type="journal article" date="2023" name="Mol. Phylogenet. Evol.">
        <title>Genome-scale phylogeny and comparative genomics of the fungal order Sordariales.</title>
        <authorList>
            <person name="Hensen N."/>
            <person name="Bonometti L."/>
            <person name="Westerberg I."/>
            <person name="Brannstrom I.O."/>
            <person name="Guillou S."/>
            <person name="Cros-Aarteil S."/>
            <person name="Calhoun S."/>
            <person name="Haridas S."/>
            <person name="Kuo A."/>
            <person name="Mondo S."/>
            <person name="Pangilinan J."/>
            <person name="Riley R."/>
            <person name="LaButti K."/>
            <person name="Andreopoulos B."/>
            <person name="Lipzen A."/>
            <person name="Chen C."/>
            <person name="Yan M."/>
            <person name="Daum C."/>
            <person name="Ng V."/>
            <person name="Clum A."/>
            <person name="Steindorff A."/>
            <person name="Ohm R.A."/>
            <person name="Martin F."/>
            <person name="Silar P."/>
            <person name="Natvig D.O."/>
            <person name="Lalanne C."/>
            <person name="Gautier V."/>
            <person name="Ament-Velasquez S.L."/>
            <person name="Kruys A."/>
            <person name="Hutchinson M.I."/>
            <person name="Powell A.J."/>
            <person name="Barry K."/>
            <person name="Miller A.N."/>
            <person name="Grigoriev I.V."/>
            <person name="Debuchy R."/>
            <person name="Gladieux P."/>
            <person name="Hiltunen Thoren M."/>
            <person name="Johannesson H."/>
        </authorList>
    </citation>
    <scope>NUCLEOTIDE SEQUENCE</scope>
    <source>
        <strain evidence="1">CBS 990.96</strain>
    </source>
</reference>